<dbReference type="OrthoDB" id="6308600at2"/>
<gene>
    <name evidence="2" type="ORF">EJA03_16255</name>
</gene>
<accession>A0A3R9EEM1</accession>
<dbReference type="RefSeq" id="WP_125322783.1">
    <property type="nucleotide sequence ID" value="NZ_AP024889.1"/>
</dbReference>
<dbReference type="Gene3D" id="2.40.160.20">
    <property type="match status" value="1"/>
</dbReference>
<feature type="chain" id="PRO_5018638681" evidence="1">
    <location>
        <begin position="23"/>
        <end position="197"/>
    </location>
</feature>
<dbReference type="AlphaFoldDB" id="A0A3R9EEM1"/>
<feature type="signal peptide" evidence="1">
    <location>
        <begin position="1"/>
        <end position="22"/>
    </location>
</feature>
<evidence type="ECO:0000256" key="1">
    <source>
        <dbReference type="SAM" id="SignalP"/>
    </source>
</evidence>
<organism evidence="2 3">
    <name type="scientific">Vibrio pectenicida</name>
    <dbReference type="NCBI Taxonomy" id="62763"/>
    <lineage>
        <taxon>Bacteria</taxon>
        <taxon>Pseudomonadati</taxon>
        <taxon>Pseudomonadota</taxon>
        <taxon>Gammaproteobacteria</taxon>
        <taxon>Vibrionales</taxon>
        <taxon>Vibrionaceae</taxon>
        <taxon>Vibrio</taxon>
    </lineage>
</organism>
<evidence type="ECO:0000313" key="2">
    <source>
        <dbReference type="EMBL" id="RSD29984.1"/>
    </source>
</evidence>
<evidence type="ECO:0000313" key="3">
    <source>
        <dbReference type="Proteomes" id="UP000269041"/>
    </source>
</evidence>
<dbReference type="SUPFAM" id="SSF56925">
    <property type="entry name" value="OMPA-like"/>
    <property type="match status" value="1"/>
</dbReference>
<proteinExistence type="predicted"/>
<reference evidence="2 3" key="1">
    <citation type="submission" date="2018-12" db="EMBL/GenBank/DDBJ databases">
        <title>Genomic taxonomy of the Vibrionaceae family.</title>
        <authorList>
            <person name="Gomez-Gil B."/>
            <person name="Enciso-Ibarra K."/>
        </authorList>
    </citation>
    <scope>NUCLEOTIDE SEQUENCE [LARGE SCALE GENOMIC DNA]</scope>
    <source>
        <strain evidence="2 3">CAIM 594</strain>
    </source>
</reference>
<keyword evidence="3" id="KW-1185">Reference proteome</keyword>
<dbReference type="InterPro" id="IPR011250">
    <property type="entry name" value="OMP/PagP_B-barrel"/>
</dbReference>
<name>A0A3R9EEM1_9VIBR</name>
<dbReference type="EMBL" id="RSFA01000092">
    <property type="protein sequence ID" value="RSD29984.1"/>
    <property type="molecule type" value="Genomic_DNA"/>
</dbReference>
<sequence>MGNNFRNSLATLFLSVSTPISAGIHLTPWVGYTGGGKVVAQNEKIYDLQGSASYAITGEIDLDKGRVGFFYSNQNTNVDSINLDSTMHYLQFQSSIYYPTEDNISLYLGIGLGASYVDADWVNDELGFSASILGGFEYRLHDNFALNTQFRWLGTVVDNDSSGICNLSNSESENCIIKFKTDWMNQFSASLGLTWSF</sequence>
<keyword evidence="1" id="KW-0732">Signal</keyword>
<comment type="caution">
    <text evidence="2">The sequence shown here is derived from an EMBL/GenBank/DDBJ whole genome shotgun (WGS) entry which is preliminary data.</text>
</comment>
<dbReference type="Proteomes" id="UP000269041">
    <property type="component" value="Unassembled WGS sequence"/>
</dbReference>
<protein>
    <submittedName>
        <fullName evidence="2">Porin family protein</fullName>
    </submittedName>
</protein>